<accession>A0A979GTJ0</accession>
<sequence>MKFFVNPNDIILEFWTRKQYNPAPYQEVKGFFFTPEEAANNVDAANLFDHFLTLAQRDGFLTYSSHEYTNPDGSPMKIYSLTAHGRELGQRLVQAGTL</sequence>
<reference evidence="1 2" key="2">
    <citation type="journal article" date="2010" name="Stand. Genomic Sci.">
        <title>Complete genome sequence of Chitinophaga pinensis type strain (UQM 2034).</title>
        <authorList>
            <person name="Glavina Del Rio T."/>
            <person name="Abt B."/>
            <person name="Spring S."/>
            <person name="Lapidus A."/>
            <person name="Nolan M."/>
            <person name="Tice H."/>
            <person name="Copeland A."/>
            <person name="Cheng J.F."/>
            <person name="Chen F."/>
            <person name="Bruce D."/>
            <person name="Goodwin L."/>
            <person name="Pitluck S."/>
            <person name="Ivanova N."/>
            <person name="Mavromatis K."/>
            <person name="Mikhailova N."/>
            <person name="Pati A."/>
            <person name="Chen A."/>
            <person name="Palaniappan K."/>
            <person name="Land M."/>
            <person name="Hauser L."/>
            <person name="Chang Y.J."/>
            <person name="Jeffries C.D."/>
            <person name="Chain P."/>
            <person name="Saunders E."/>
            <person name="Detter J.C."/>
            <person name="Brettin T."/>
            <person name="Rohde M."/>
            <person name="Goker M."/>
            <person name="Bristow J."/>
            <person name="Eisen J.A."/>
            <person name="Markowitz V."/>
            <person name="Hugenholtz P."/>
            <person name="Kyrpides N.C."/>
            <person name="Klenk H.P."/>
            <person name="Lucas S."/>
        </authorList>
    </citation>
    <scope>NUCLEOTIDE SEQUENCE [LARGE SCALE GENOMIC DNA]</scope>
    <source>
        <strain evidence="2">ATCC 43595 / DSM 2588 / LMG 13176 / NBRC 15968 / NCIMB 11800 / UQM 2034</strain>
    </source>
</reference>
<evidence type="ECO:0000313" key="1">
    <source>
        <dbReference type="EMBL" id="ACU60124.1"/>
    </source>
</evidence>
<gene>
    <name evidence="1" type="ordered locus">Cpin_2642</name>
</gene>
<proteinExistence type="predicted"/>
<dbReference type="OrthoDB" id="672463at2"/>
<organism evidence="1 2">
    <name type="scientific">Chitinophaga pinensis (strain ATCC 43595 / DSM 2588 / LMG 13176 / NBRC 15968 / NCIMB 11800 / UQM 2034)</name>
    <dbReference type="NCBI Taxonomy" id="485918"/>
    <lineage>
        <taxon>Bacteria</taxon>
        <taxon>Pseudomonadati</taxon>
        <taxon>Bacteroidota</taxon>
        <taxon>Chitinophagia</taxon>
        <taxon>Chitinophagales</taxon>
        <taxon>Chitinophagaceae</taxon>
        <taxon>Chitinophaga</taxon>
    </lineage>
</organism>
<dbReference type="Proteomes" id="UP000002215">
    <property type="component" value="Chromosome"/>
</dbReference>
<name>A0A979GTJ0_CHIPD</name>
<evidence type="ECO:0000313" key="2">
    <source>
        <dbReference type="Proteomes" id="UP000002215"/>
    </source>
</evidence>
<dbReference type="EMBL" id="CP001699">
    <property type="protein sequence ID" value="ACU60124.1"/>
    <property type="molecule type" value="Genomic_DNA"/>
</dbReference>
<dbReference type="KEGG" id="cpi:Cpin_2642"/>
<dbReference type="AlphaFoldDB" id="A0A979GTJ0"/>
<dbReference type="RefSeq" id="WP_012790300.1">
    <property type="nucleotide sequence ID" value="NC_013132.1"/>
</dbReference>
<reference evidence="2" key="1">
    <citation type="submission" date="2009-08" db="EMBL/GenBank/DDBJ databases">
        <title>The complete genome of Chitinophaga pinensis DSM 2588.</title>
        <authorList>
            <consortium name="US DOE Joint Genome Institute (JGI-PGF)"/>
            <person name="Lucas S."/>
            <person name="Copeland A."/>
            <person name="Lapidus A."/>
            <person name="Glavina del Rio T."/>
            <person name="Dalin E."/>
            <person name="Tice H."/>
            <person name="Bruce D."/>
            <person name="Goodwin L."/>
            <person name="Pitluck S."/>
            <person name="Kyrpides N."/>
            <person name="Mavromatis K."/>
            <person name="Ivanova N."/>
            <person name="Mikhailova N."/>
            <person name="Sims D."/>
            <person name="Meinche L."/>
            <person name="Brettin T."/>
            <person name="Detter J.C."/>
            <person name="Han C."/>
            <person name="Larimer F."/>
            <person name="Land M."/>
            <person name="Hauser L."/>
            <person name="Markowitz V."/>
            <person name="Cheng J.-F."/>
            <person name="Hugenholtz P."/>
            <person name="Woyke T."/>
            <person name="Wu D."/>
            <person name="Spring S."/>
            <person name="Klenk H.-P."/>
            <person name="Eisen J.A."/>
        </authorList>
    </citation>
    <scope>NUCLEOTIDE SEQUENCE [LARGE SCALE GENOMIC DNA]</scope>
    <source>
        <strain evidence="2">ATCC 43595 / DSM 2588 / LMG 13176 / NBRC 15968 / NCIMB 11800 / UQM 2034</strain>
    </source>
</reference>
<protein>
    <submittedName>
        <fullName evidence="1">Uncharacterized protein</fullName>
    </submittedName>
</protein>